<dbReference type="GO" id="GO:0051539">
    <property type="term" value="F:4 iron, 4 sulfur cluster binding"/>
    <property type="evidence" value="ECO:0007669"/>
    <property type="project" value="UniProtKB-KW"/>
</dbReference>
<gene>
    <name evidence="7" type="ORF">UW99_C0047G0011</name>
</gene>
<dbReference type="PATRIC" id="fig|1618394.3.peg.641"/>
<dbReference type="Proteomes" id="UP000034214">
    <property type="component" value="Unassembled WGS sequence"/>
</dbReference>
<dbReference type="AlphaFoldDB" id="A0A0G1PKR3"/>
<evidence type="ECO:0000256" key="3">
    <source>
        <dbReference type="ARBA" id="ARBA00022723"/>
    </source>
</evidence>
<dbReference type="EMBL" id="LCKM01000047">
    <property type="protein sequence ID" value="KKT96899.1"/>
    <property type="molecule type" value="Genomic_DNA"/>
</dbReference>
<keyword evidence="5" id="KW-0411">Iron-sulfur</keyword>
<evidence type="ECO:0000313" key="7">
    <source>
        <dbReference type="EMBL" id="KKT96899.1"/>
    </source>
</evidence>
<dbReference type="InterPro" id="IPR000182">
    <property type="entry name" value="GNAT_dom"/>
</dbReference>
<dbReference type="SUPFAM" id="SSF55729">
    <property type="entry name" value="Acyl-CoA N-acyltransferases (Nat)"/>
    <property type="match status" value="1"/>
</dbReference>
<sequence>MLFPELEGCAIVREVHTYGQVQGIDETEVDKTQHKGLGKKLMASAEQIASKKGFERIAVISAVGTREYYKKLGYRLEGEYMVKGI</sequence>
<dbReference type="PANTHER" id="PTHR11135">
    <property type="entry name" value="HISTONE ACETYLTRANSFERASE-RELATED"/>
    <property type="match status" value="1"/>
</dbReference>
<dbReference type="GO" id="GO:0046872">
    <property type="term" value="F:metal ion binding"/>
    <property type="evidence" value="ECO:0007669"/>
    <property type="project" value="UniProtKB-KW"/>
</dbReference>
<evidence type="ECO:0000259" key="6">
    <source>
        <dbReference type="PROSITE" id="PS51186"/>
    </source>
</evidence>
<evidence type="ECO:0000256" key="1">
    <source>
        <dbReference type="ARBA" id="ARBA00022485"/>
    </source>
</evidence>
<organism evidence="7 8">
    <name type="scientific">Candidatus Collierbacteria bacterium GW2011_GWC2_45_15</name>
    <dbReference type="NCBI Taxonomy" id="1618394"/>
    <lineage>
        <taxon>Bacteria</taxon>
        <taxon>Candidatus Collieribacteriota</taxon>
    </lineage>
</organism>
<dbReference type="PROSITE" id="PS51186">
    <property type="entry name" value="GNAT"/>
    <property type="match status" value="1"/>
</dbReference>
<keyword evidence="4" id="KW-0408">Iron</keyword>
<keyword evidence="3" id="KW-0479">Metal-binding</keyword>
<keyword evidence="2" id="KW-0949">S-adenosyl-L-methionine</keyword>
<dbReference type="GO" id="GO:0016747">
    <property type="term" value="F:acyltransferase activity, transferring groups other than amino-acyl groups"/>
    <property type="evidence" value="ECO:0007669"/>
    <property type="project" value="InterPro"/>
</dbReference>
<dbReference type="Pfam" id="PF13673">
    <property type="entry name" value="Acetyltransf_10"/>
    <property type="match status" value="1"/>
</dbReference>
<dbReference type="GO" id="GO:0005737">
    <property type="term" value="C:cytoplasm"/>
    <property type="evidence" value="ECO:0007669"/>
    <property type="project" value="TreeGrafter"/>
</dbReference>
<dbReference type="GO" id="GO:0002926">
    <property type="term" value="P:tRNA wobble base 5-methoxycarbonylmethyl-2-thiouridinylation"/>
    <property type="evidence" value="ECO:0007669"/>
    <property type="project" value="TreeGrafter"/>
</dbReference>
<name>A0A0G1PKR3_9BACT</name>
<evidence type="ECO:0000256" key="4">
    <source>
        <dbReference type="ARBA" id="ARBA00023004"/>
    </source>
</evidence>
<dbReference type="Gene3D" id="3.40.630.30">
    <property type="match status" value="1"/>
</dbReference>
<dbReference type="GO" id="GO:0033588">
    <property type="term" value="C:elongator holoenzyme complex"/>
    <property type="evidence" value="ECO:0007669"/>
    <property type="project" value="TreeGrafter"/>
</dbReference>
<evidence type="ECO:0000256" key="5">
    <source>
        <dbReference type="ARBA" id="ARBA00023014"/>
    </source>
</evidence>
<dbReference type="PANTHER" id="PTHR11135:SF0">
    <property type="entry name" value="ELONGATOR COMPLEX PROTEIN 3"/>
    <property type="match status" value="1"/>
</dbReference>
<evidence type="ECO:0000313" key="8">
    <source>
        <dbReference type="Proteomes" id="UP000034214"/>
    </source>
</evidence>
<dbReference type="CDD" id="cd04301">
    <property type="entry name" value="NAT_SF"/>
    <property type="match status" value="1"/>
</dbReference>
<protein>
    <recommendedName>
        <fullName evidence="6">N-acetyltransferase domain-containing protein</fullName>
    </recommendedName>
</protein>
<accession>A0A0G1PKR3</accession>
<feature type="domain" description="N-acetyltransferase" evidence="6">
    <location>
        <begin position="1"/>
        <end position="85"/>
    </location>
</feature>
<dbReference type="InterPro" id="IPR016181">
    <property type="entry name" value="Acyl_CoA_acyltransferase"/>
</dbReference>
<reference evidence="7 8" key="1">
    <citation type="journal article" date="2015" name="Nature">
        <title>rRNA introns, odd ribosomes, and small enigmatic genomes across a large radiation of phyla.</title>
        <authorList>
            <person name="Brown C.T."/>
            <person name="Hug L.A."/>
            <person name="Thomas B.C."/>
            <person name="Sharon I."/>
            <person name="Castelle C.J."/>
            <person name="Singh A."/>
            <person name="Wilkins M.J."/>
            <person name="Williams K.H."/>
            <person name="Banfield J.F."/>
        </authorList>
    </citation>
    <scope>NUCLEOTIDE SEQUENCE [LARGE SCALE GENOMIC DNA]</scope>
</reference>
<comment type="caution">
    <text evidence="7">The sequence shown here is derived from an EMBL/GenBank/DDBJ whole genome shotgun (WGS) entry which is preliminary data.</text>
</comment>
<proteinExistence type="predicted"/>
<keyword evidence="1" id="KW-0004">4Fe-4S</keyword>
<dbReference type="InterPro" id="IPR039661">
    <property type="entry name" value="ELP3"/>
</dbReference>
<evidence type="ECO:0000256" key="2">
    <source>
        <dbReference type="ARBA" id="ARBA00022691"/>
    </source>
</evidence>